<feature type="compositionally biased region" description="Low complexity" evidence="1">
    <location>
        <begin position="30"/>
        <end position="43"/>
    </location>
</feature>
<feature type="non-terminal residue" evidence="2">
    <location>
        <position position="1"/>
    </location>
</feature>
<gene>
    <name evidence="2" type="ORF">Tci_891195</name>
</gene>
<accession>A0A699UCZ1</accession>
<comment type="caution">
    <text evidence="2">The sequence shown here is derived from an EMBL/GenBank/DDBJ whole genome shotgun (WGS) entry which is preliminary data.</text>
</comment>
<feature type="region of interest" description="Disordered" evidence="1">
    <location>
        <begin position="14"/>
        <end position="94"/>
    </location>
</feature>
<dbReference type="EMBL" id="BKCJ011312918">
    <property type="protein sequence ID" value="GFD19226.1"/>
    <property type="molecule type" value="Genomic_DNA"/>
</dbReference>
<reference evidence="2" key="1">
    <citation type="journal article" date="2019" name="Sci. Rep.">
        <title>Draft genome of Tanacetum cinerariifolium, the natural source of mosquito coil.</title>
        <authorList>
            <person name="Yamashiro T."/>
            <person name="Shiraishi A."/>
            <person name="Satake H."/>
            <person name="Nakayama K."/>
        </authorList>
    </citation>
    <scope>NUCLEOTIDE SEQUENCE</scope>
</reference>
<organism evidence="2">
    <name type="scientific">Tanacetum cinerariifolium</name>
    <name type="common">Dalmatian daisy</name>
    <name type="synonym">Chrysanthemum cinerariifolium</name>
    <dbReference type="NCBI Taxonomy" id="118510"/>
    <lineage>
        <taxon>Eukaryota</taxon>
        <taxon>Viridiplantae</taxon>
        <taxon>Streptophyta</taxon>
        <taxon>Embryophyta</taxon>
        <taxon>Tracheophyta</taxon>
        <taxon>Spermatophyta</taxon>
        <taxon>Magnoliopsida</taxon>
        <taxon>eudicotyledons</taxon>
        <taxon>Gunneridae</taxon>
        <taxon>Pentapetalae</taxon>
        <taxon>asterids</taxon>
        <taxon>campanulids</taxon>
        <taxon>Asterales</taxon>
        <taxon>Asteraceae</taxon>
        <taxon>Asteroideae</taxon>
        <taxon>Anthemideae</taxon>
        <taxon>Anthemidinae</taxon>
        <taxon>Tanacetum</taxon>
    </lineage>
</organism>
<feature type="compositionally biased region" description="Acidic residues" evidence="1">
    <location>
        <begin position="18"/>
        <end position="29"/>
    </location>
</feature>
<sequence>GVDTLLFVGMLVPQQAQDVEDAAEDEDAVNEVSNEPTSTSPTLATPPPPLQQEHIPSPSQATTAQSSPPAQQQPSQTGKLLELNANEDVTLKEVDAEVPKDIDVQGRLEES</sequence>
<evidence type="ECO:0000256" key="1">
    <source>
        <dbReference type="SAM" id="MobiDB-lite"/>
    </source>
</evidence>
<protein>
    <submittedName>
        <fullName evidence="2">Uncharacterized protein</fullName>
    </submittedName>
</protein>
<dbReference type="AlphaFoldDB" id="A0A699UCZ1"/>
<proteinExistence type="predicted"/>
<feature type="compositionally biased region" description="Low complexity" evidence="1">
    <location>
        <begin position="56"/>
        <end position="77"/>
    </location>
</feature>
<name>A0A699UCZ1_TANCI</name>
<evidence type="ECO:0000313" key="2">
    <source>
        <dbReference type="EMBL" id="GFD19226.1"/>
    </source>
</evidence>